<keyword evidence="1" id="KW-0597">Phosphoprotein</keyword>
<dbReference type="SMART" id="SM00240">
    <property type="entry name" value="FHA"/>
    <property type="match status" value="1"/>
</dbReference>
<feature type="compositionally biased region" description="Low complexity" evidence="2">
    <location>
        <begin position="139"/>
        <end position="169"/>
    </location>
</feature>
<dbReference type="InterPro" id="IPR050923">
    <property type="entry name" value="Cell_Proc_Reg/RNA_Proc"/>
</dbReference>
<comment type="caution">
    <text evidence="4">The sequence shown here is derived from an EMBL/GenBank/DDBJ whole genome shotgun (WGS) entry which is preliminary data.</text>
</comment>
<dbReference type="AlphaFoldDB" id="A0A9D2UB87"/>
<name>A0A9D2UB87_9CORY</name>
<dbReference type="Pfam" id="PF00498">
    <property type="entry name" value="FHA"/>
    <property type="match status" value="1"/>
</dbReference>
<feature type="region of interest" description="Disordered" evidence="2">
    <location>
        <begin position="123"/>
        <end position="294"/>
    </location>
</feature>
<evidence type="ECO:0000256" key="1">
    <source>
        <dbReference type="ARBA" id="ARBA00022553"/>
    </source>
</evidence>
<accession>A0A9D2UB87</accession>
<dbReference type="Pfam" id="PF12401">
    <property type="entry name" value="FhaA_N"/>
    <property type="match status" value="1"/>
</dbReference>
<dbReference type="Proteomes" id="UP000823907">
    <property type="component" value="Unassembled WGS sequence"/>
</dbReference>
<dbReference type="InterPro" id="IPR042287">
    <property type="entry name" value="FhaA_N_sf"/>
</dbReference>
<dbReference type="InterPro" id="IPR022128">
    <property type="entry name" value="FhaA_N"/>
</dbReference>
<evidence type="ECO:0000259" key="3">
    <source>
        <dbReference type="PROSITE" id="PS50006"/>
    </source>
</evidence>
<sequence>MDLFGKFRKLDSALQRGLDNSFARVFGGEVVPTEIDEMLKQQAEDSVMVDSEGNRLAPSFFIVSISQRDYDSLKESHPTLVRDLSARLSRFIRNEGWKTNNQVTVDLRVEEDLHTGQLKADSRFKIPESYSPTEEENAGDAADASATESSSSAESHSSAASSSSAGSSSLPDEDVAPGQREWPEDPSQVREVEAQAYDADSDSFPAQTGAASAGLGSVVHPGPGTGYGAEHSDSSHPGTAQSPAQSVDGGQNTNTEDASYSAAEQDGPAVQEDPAAPAGEDQNGAVDPEHSYPGTTVITHAANEEAPIRGGTGEPRPEAEQLTVTLTLRDGSDRRYDLVEGSNLIGRGKTVDLRIPDTGVSRQHAEITWDGYDAVLTDLQSTNGTSVNGTPIENWLLADGDVIAVGHSEIEVHFHH</sequence>
<feature type="domain" description="FHA" evidence="3">
    <location>
        <begin position="343"/>
        <end position="392"/>
    </location>
</feature>
<dbReference type="SUPFAM" id="SSF49879">
    <property type="entry name" value="SMAD/FHA domain"/>
    <property type="match status" value="1"/>
</dbReference>
<evidence type="ECO:0000313" key="5">
    <source>
        <dbReference type="Proteomes" id="UP000823907"/>
    </source>
</evidence>
<evidence type="ECO:0000313" key="4">
    <source>
        <dbReference type="EMBL" id="HJD49213.1"/>
    </source>
</evidence>
<reference evidence="4" key="2">
    <citation type="submission" date="2021-04" db="EMBL/GenBank/DDBJ databases">
        <authorList>
            <person name="Gilroy R."/>
        </authorList>
    </citation>
    <scope>NUCLEOTIDE SEQUENCE</scope>
    <source>
        <strain evidence="4">5925</strain>
    </source>
</reference>
<organism evidence="4 5">
    <name type="scientific">Candidatus Corynebacterium intestinavium</name>
    <dbReference type="NCBI Taxonomy" id="2838531"/>
    <lineage>
        <taxon>Bacteria</taxon>
        <taxon>Bacillati</taxon>
        <taxon>Actinomycetota</taxon>
        <taxon>Actinomycetes</taxon>
        <taxon>Mycobacteriales</taxon>
        <taxon>Corynebacteriaceae</taxon>
        <taxon>Corynebacterium</taxon>
    </lineage>
</organism>
<reference evidence="4" key="1">
    <citation type="journal article" date="2021" name="PeerJ">
        <title>Extensive microbial diversity within the chicken gut microbiome revealed by metagenomics and culture.</title>
        <authorList>
            <person name="Gilroy R."/>
            <person name="Ravi A."/>
            <person name="Getino M."/>
            <person name="Pursley I."/>
            <person name="Horton D.L."/>
            <person name="Alikhan N.F."/>
            <person name="Baker D."/>
            <person name="Gharbi K."/>
            <person name="Hall N."/>
            <person name="Watson M."/>
            <person name="Adriaenssens E.M."/>
            <person name="Foster-Nyarko E."/>
            <person name="Jarju S."/>
            <person name="Secka A."/>
            <person name="Antonio M."/>
            <person name="Oren A."/>
            <person name="Chaudhuri R.R."/>
            <person name="La Ragione R."/>
            <person name="Hildebrand F."/>
            <person name="Pallen M.J."/>
        </authorList>
    </citation>
    <scope>NUCLEOTIDE SEQUENCE</scope>
    <source>
        <strain evidence="4">5925</strain>
    </source>
</reference>
<proteinExistence type="predicted"/>
<dbReference type="EMBL" id="DWUR01000062">
    <property type="protein sequence ID" value="HJD49213.1"/>
    <property type="molecule type" value="Genomic_DNA"/>
</dbReference>
<dbReference type="Gene3D" id="2.60.200.20">
    <property type="match status" value="1"/>
</dbReference>
<dbReference type="PROSITE" id="PS50006">
    <property type="entry name" value="FHA_DOMAIN"/>
    <property type="match status" value="1"/>
</dbReference>
<dbReference type="InterPro" id="IPR000253">
    <property type="entry name" value="FHA_dom"/>
</dbReference>
<dbReference type="Gene3D" id="3.30.2320.60">
    <property type="entry name" value="FhaA, phosphopeptide-binding domain (DUF3662)"/>
    <property type="match status" value="1"/>
</dbReference>
<protein>
    <submittedName>
        <fullName evidence="4">DUF3662 and FHA domain-containing protein</fullName>
    </submittedName>
</protein>
<dbReference type="InterPro" id="IPR008984">
    <property type="entry name" value="SMAD_FHA_dom_sf"/>
</dbReference>
<dbReference type="PANTHER" id="PTHR23308">
    <property type="entry name" value="NUCLEAR INHIBITOR OF PROTEIN PHOSPHATASE-1"/>
    <property type="match status" value="1"/>
</dbReference>
<feature type="compositionally biased region" description="Polar residues" evidence="2">
    <location>
        <begin position="235"/>
        <end position="258"/>
    </location>
</feature>
<feature type="compositionally biased region" description="Basic and acidic residues" evidence="2">
    <location>
        <begin position="181"/>
        <end position="193"/>
    </location>
</feature>
<gene>
    <name evidence="4" type="ORF">H9907_03755</name>
</gene>
<dbReference type="CDD" id="cd22668">
    <property type="entry name" value="FHA_FhaA-like"/>
    <property type="match status" value="1"/>
</dbReference>
<evidence type="ECO:0000256" key="2">
    <source>
        <dbReference type="SAM" id="MobiDB-lite"/>
    </source>
</evidence>